<evidence type="ECO:0000313" key="1">
    <source>
        <dbReference type="EMBL" id="CAG8681286.1"/>
    </source>
</evidence>
<organism evidence="1 2">
    <name type="scientific">Dentiscutata heterogama</name>
    <dbReference type="NCBI Taxonomy" id="1316150"/>
    <lineage>
        <taxon>Eukaryota</taxon>
        <taxon>Fungi</taxon>
        <taxon>Fungi incertae sedis</taxon>
        <taxon>Mucoromycota</taxon>
        <taxon>Glomeromycotina</taxon>
        <taxon>Glomeromycetes</taxon>
        <taxon>Diversisporales</taxon>
        <taxon>Gigasporaceae</taxon>
        <taxon>Dentiscutata</taxon>
    </lineage>
</organism>
<feature type="non-terminal residue" evidence="1">
    <location>
        <position position="142"/>
    </location>
</feature>
<dbReference type="EMBL" id="CAJVPU010021429">
    <property type="protein sequence ID" value="CAG8681286.1"/>
    <property type="molecule type" value="Genomic_DNA"/>
</dbReference>
<reference evidence="1" key="1">
    <citation type="submission" date="2021-06" db="EMBL/GenBank/DDBJ databases">
        <authorList>
            <person name="Kallberg Y."/>
            <person name="Tangrot J."/>
            <person name="Rosling A."/>
        </authorList>
    </citation>
    <scope>NUCLEOTIDE SEQUENCE</scope>
    <source>
        <strain evidence="1">IL203A</strain>
    </source>
</reference>
<dbReference type="Proteomes" id="UP000789702">
    <property type="component" value="Unassembled WGS sequence"/>
</dbReference>
<gene>
    <name evidence="1" type="ORF">DHETER_LOCUS10667</name>
</gene>
<sequence>MSNVYTLNNIKDRGDPKGVRYRLGSICESELENALHSSIKSASVLANEYKDLQDITSFRDKINELNSLNRILEQERDDLNSKKHELEAEVGHKDSEITSLGAKINELEKSFHELNIIGGAKADPDSAENSLEKEFLPQETNT</sequence>
<proteinExistence type="predicted"/>
<accession>A0ACA9NXP8</accession>
<name>A0ACA9NXP8_9GLOM</name>
<comment type="caution">
    <text evidence="1">The sequence shown here is derived from an EMBL/GenBank/DDBJ whole genome shotgun (WGS) entry which is preliminary data.</text>
</comment>
<keyword evidence="2" id="KW-1185">Reference proteome</keyword>
<protein>
    <submittedName>
        <fullName evidence="1">13177_t:CDS:1</fullName>
    </submittedName>
</protein>
<evidence type="ECO:0000313" key="2">
    <source>
        <dbReference type="Proteomes" id="UP000789702"/>
    </source>
</evidence>